<dbReference type="OrthoDB" id="5945424at2"/>
<dbReference type="Proteomes" id="UP000198575">
    <property type="component" value="Unassembled WGS sequence"/>
</dbReference>
<proteinExistence type="predicted"/>
<keyword evidence="2" id="KW-0472">Membrane</keyword>
<dbReference type="AlphaFoldDB" id="A0A1I4X2I9"/>
<keyword evidence="2" id="KW-0812">Transmembrane</keyword>
<accession>A0A1I4X2I9</accession>
<feature type="transmembrane region" description="Helical" evidence="2">
    <location>
        <begin position="34"/>
        <end position="54"/>
    </location>
</feature>
<sequence>MGDREALAAWRARLLALRHTQGIRDRHERRRLRWALLIAILCQVVFVIGLRHWMRWQVGATEEFRVIHLRLIDPPVEPAPAPQARPEPVSPAEVSAPPRARSEPMTQSAGMPPEVASESRPQPAVVANSIATQPVRPVPGVFDRSGRVLLPKESGVGDPARFAAKVPEKTWRPDPMAHLSPLPYKPTPFDKYWKPADETLLGEWVRKATRKSVHDTRGGTRITCEAFLFFSACGWGPTPRVSIEELKAMRVVPPMPRRSADDPYLLPED</sequence>
<feature type="region of interest" description="Disordered" evidence="1">
    <location>
        <begin position="78"/>
        <end position="118"/>
    </location>
</feature>
<feature type="compositionally biased region" description="Pro residues" evidence="1">
    <location>
        <begin position="78"/>
        <end position="89"/>
    </location>
</feature>
<gene>
    <name evidence="3" type="ORF">SAMN05216289_10795</name>
</gene>
<keyword evidence="2" id="KW-1133">Transmembrane helix</keyword>
<dbReference type="RefSeq" id="WP_092406563.1">
    <property type="nucleotide sequence ID" value="NZ_FOVF01000007.1"/>
</dbReference>
<dbReference type="EMBL" id="FOVF01000007">
    <property type="protein sequence ID" value="SFN20211.1"/>
    <property type="molecule type" value="Genomic_DNA"/>
</dbReference>
<evidence type="ECO:0000256" key="2">
    <source>
        <dbReference type="SAM" id="Phobius"/>
    </source>
</evidence>
<keyword evidence="4" id="KW-1185">Reference proteome</keyword>
<protein>
    <submittedName>
        <fullName evidence="3">Uncharacterized protein</fullName>
    </submittedName>
</protein>
<evidence type="ECO:0000313" key="3">
    <source>
        <dbReference type="EMBL" id="SFN20211.1"/>
    </source>
</evidence>
<evidence type="ECO:0000313" key="4">
    <source>
        <dbReference type="Proteomes" id="UP000198575"/>
    </source>
</evidence>
<reference evidence="3 4" key="1">
    <citation type="submission" date="2016-10" db="EMBL/GenBank/DDBJ databases">
        <authorList>
            <person name="de Groot N.N."/>
        </authorList>
    </citation>
    <scope>NUCLEOTIDE SEQUENCE [LARGE SCALE GENOMIC DNA]</scope>
    <source>
        <strain evidence="3 4">CGMCC 1.7659</strain>
    </source>
</reference>
<name>A0A1I4X2I9_9GAMM</name>
<organism evidence="3 4">
    <name type="scientific">Dokdonella immobilis</name>
    <dbReference type="NCBI Taxonomy" id="578942"/>
    <lineage>
        <taxon>Bacteria</taxon>
        <taxon>Pseudomonadati</taxon>
        <taxon>Pseudomonadota</taxon>
        <taxon>Gammaproteobacteria</taxon>
        <taxon>Lysobacterales</taxon>
        <taxon>Rhodanobacteraceae</taxon>
        <taxon>Dokdonella</taxon>
    </lineage>
</organism>
<evidence type="ECO:0000256" key="1">
    <source>
        <dbReference type="SAM" id="MobiDB-lite"/>
    </source>
</evidence>